<organism evidence="3 4">
    <name type="scientific">Paracraurococcus lichenis</name>
    <dbReference type="NCBI Taxonomy" id="3064888"/>
    <lineage>
        <taxon>Bacteria</taxon>
        <taxon>Pseudomonadati</taxon>
        <taxon>Pseudomonadota</taxon>
        <taxon>Alphaproteobacteria</taxon>
        <taxon>Acetobacterales</taxon>
        <taxon>Roseomonadaceae</taxon>
        <taxon>Paracraurococcus</taxon>
    </lineage>
</organism>
<evidence type="ECO:0000256" key="2">
    <source>
        <dbReference type="SAM" id="SignalP"/>
    </source>
</evidence>
<comment type="similarity">
    <text evidence="1">Belongs to the UPF0065 (bug) family.</text>
</comment>
<protein>
    <submittedName>
        <fullName evidence="3">Tripartite tricarboxylate transporter substrate binding protein</fullName>
    </submittedName>
</protein>
<reference evidence="3 4" key="1">
    <citation type="submission" date="2023-08" db="EMBL/GenBank/DDBJ databases">
        <title>The draft genome sequence of Paracraurococcus sp. LOR1-02.</title>
        <authorList>
            <person name="Kingkaew E."/>
            <person name="Tanasupawat S."/>
        </authorList>
    </citation>
    <scope>NUCLEOTIDE SEQUENCE [LARGE SCALE GENOMIC DNA]</scope>
    <source>
        <strain evidence="3 4">LOR1-02</strain>
    </source>
</reference>
<gene>
    <name evidence="3" type="ORF">Q7A36_00330</name>
</gene>
<proteinExistence type="inferred from homology"/>
<dbReference type="PANTHER" id="PTHR42928:SF5">
    <property type="entry name" value="BLR1237 PROTEIN"/>
    <property type="match status" value="1"/>
</dbReference>
<dbReference type="RefSeq" id="WP_305101641.1">
    <property type="nucleotide sequence ID" value="NZ_JAUTWS010000001.1"/>
</dbReference>
<evidence type="ECO:0000256" key="1">
    <source>
        <dbReference type="ARBA" id="ARBA00006987"/>
    </source>
</evidence>
<keyword evidence="4" id="KW-1185">Reference proteome</keyword>
<dbReference type="Proteomes" id="UP001243009">
    <property type="component" value="Unassembled WGS sequence"/>
</dbReference>
<dbReference type="Gene3D" id="3.40.190.10">
    <property type="entry name" value="Periplasmic binding protein-like II"/>
    <property type="match status" value="1"/>
</dbReference>
<evidence type="ECO:0000313" key="3">
    <source>
        <dbReference type="EMBL" id="MDO9706766.1"/>
    </source>
</evidence>
<feature type="signal peptide" evidence="2">
    <location>
        <begin position="1"/>
        <end position="31"/>
    </location>
</feature>
<dbReference type="PANTHER" id="PTHR42928">
    <property type="entry name" value="TRICARBOXYLATE-BINDING PROTEIN"/>
    <property type="match status" value="1"/>
</dbReference>
<sequence>MTHRLNHRAGRSGPPRLGRRLALGLAGAALAAPALRAQSAAIRIIVPFAPGGSTDAVARLAAPGLTQRLGHPVIVENRSGAAGAIGTEAVVKAAPDGQTWLLTFDSHAVLPALLPNLAFNITRDLDPVMLIGGAPYVLATRPDRPFRSLSEFVAAAKAQPDAISYGSTGNGTIGHLTMVLLQSRTGTRMAHLPYRGGGLAVNDTVAGHVDAMIGSAALVAPHIAGGTLRALAQFGPTRLPALAPVETAEEAGFPGLQAEAWWGVFAPSGTPTSGIDRMNAALRESLTEERVRRQMEETQQARLVLSDPAGLRTFLDRQIEVWGGVVRSNAIRAD</sequence>
<dbReference type="InterPro" id="IPR042100">
    <property type="entry name" value="Bug_dom1"/>
</dbReference>
<dbReference type="InterPro" id="IPR005064">
    <property type="entry name" value="BUG"/>
</dbReference>
<evidence type="ECO:0000313" key="4">
    <source>
        <dbReference type="Proteomes" id="UP001243009"/>
    </source>
</evidence>
<accession>A0ABT9DS90</accession>
<keyword evidence="2" id="KW-0732">Signal</keyword>
<dbReference type="Gene3D" id="3.40.190.150">
    <property type="entry name" value="Bordetella uptake gene, domain 1"/>
    <property type="match status" value="1"/>
</dbReference>
<dbReference type="SUPFAM" id="SSF53850">
    <property type="entry name" value="Periplasmic binding protein-like II"/>
    <property type="match status" value="1"/>
</dbReference>
<dbReference type="EMBL" id="JAUTWS010000001">
    <property type="protein sequence ID" value="MDO9706766.1"/>
    <property type="molecule type" value="Genomic_DNA"/>
</dbReference>
<name>A0ABT9DS90_9PROT</name>
<dbReference type="Pfam" id="PF03401">
    <property type="entry name" value="TctC"/>
    <property type="match status" value="1"/>
</dbReference>
<dbReference type="CDD" id="cd13578">
    <property type="entry name" value="PBP2_Bug27"/>
    <property type="match status" value="1"/>
</dbReference>
<feature type="chain" id="PRO_5045527435" evidence="2">
    <location>
        <begin position="32"/>
        <end position="334"/>
    </location>
</feature>
<comment type="caution">
    <text evidence="3">The sequence shown here is derived from an EMBL/GenBank/DDBJ whole genome shotgun (WGS) entry which is preliminary data.</text>
</comment>
<dbReference type="PIRSF" id="PIRSF017082">
    <property type="entry name" value="YflP"/>
    <property type="match status" value="1"/>
</dbReference>